<accession>A0A9D4J9C0</accession>
<comment type="caution">
    <text evidence="1">The sequence shown here is derived from an EMBL/GenBank/DDBJ whole genome shotgun (WGS) entry which is preliminary data.</text>
</comment>
<dbReference type="Proteomes" id="UP000828390">
    <property type="component" value="Unassembled WGS sequence"/>
</dbReference>
<dbReference type="AlphaFoldDB" id="A0A9D4J9C0"/>
<reference evidence="1" key="2">
    <citation type="submission" date="2020-11" db="EMBL/GenBank/DDBJ databases">
        <authorList>
            <person name="McCartney M.A."/>
            <person name="Auch B."/>
            <person name="Kono T."/>
            <person name="Mallez S."/>
            <person name="Becker A."/>
            <person name="Gohl D.M."/>
            <person name="Silverstein K.A.T."/>
            <person name="Koren S."/>
            <person name="Bechman K.B."/>
            <person name="Herman A."/>
            <person name="Abrahante J.E."/>
            <person name="Garbe J."/>
        </authorList>
    </citation>
    <scope>NUCLEOTIDE SEQUENCE</scope>
    <source>
        <strain evidence="1">Duluth1</strain>
        <tissue evidence="1">Whole animal</tissue>
    </source>
</reference>
<keyword evidence="2" id="KW-1185">Reference proteome</keyword>
<protein>
    <submittedName>
        <fullName evidence="1">Uncharacterized protein</fullName>
    </submittedName>
</protein>
<evidence type="ECO:0000313" key="1">
    <source>
        <dbReference type="EMBL" id="KAH3799762.1"/>
    </source>
</evidence>
<evidence type="ECO:0000313" key="2">
    <source>
        <dbReference type="Proteomes" id="UP000828390"/>
    </source>
</evidence>
<sequence>MSHIIIPGQRQCSLCPQRTCLTSSYLVSGYVLNVPKNMSCIIIPGQRLCSQCPQRTCLTSSYLVSGYVLNVPKEHVSHHHTWSAAMFSMSPKDMSHIIIPGQQLCSQCPQRTYLTSSYLVSGYVLNVPKGHVSHHHTWSAAMFSMSPKDMSHIIIPGQRLCSQCPQRTCLTSSYLVCGYVLNVPKGHVLHHHTWSAAMFSCPQRTCHVWVPGQPPDTEWPCLHRRILS</sequence>
<proteinExistence type="predicted"/>
<dbReference type="EMBL" id="JAIWYP010000007">
    <property type="protein sequence ID" value="KAH3799762.1"/>
    <property type="molecule type" value="Genomic_DNA"/>
</dbReference>
<reference evidence="1" key="1">
    <citation type="journal article" date="2019" name="bioRxiv">
        <title>The Genome of the Zebra Mussel, Dreissena polymorpha: A Resource for Invasive Species Research.</title>
        <authorList>
            <person name="McCartney M.A."/>
            <person name="Auch B."/>
            <person name="Kono T."/>
            <person name="Mallez S."/>
            <person name="Zhang Y."/>
            <person name="Obille A."/>
            <person name="Becker A."/>
            <person name="Abrahante J.E."/>
            <person name="Garbe J."/>
            <person name="Badalamenti J.P."/>
            <person name="Herman A."/>
            <person name="Mangelson H."/>
            <person name="Liachko I."/>
            <person name="Sullivan S."/>
            <person name="Sone E.D."/>
            <person name="Koren S."/>
            <person name="Silverstein K.A.T."/>
            <person name="Beckman K.B."/>
            <person name="Gohl D.M."/>
        </authorList>
    </citation>
    <scope>NUCLEOTIDE SEQUENCE</scope>
    <source>
        <strain evidence="1">Duluth1</strain>
        <tissue evidence="1">Whole animal</tissue>
    </source>
</reference>
<organism evidence="1 2">
    <name type="scientific">Dreissena polymorpha</name>
    <name type="common">Zebra mussel</name>
    <name type="synonym">Mytilus polymorpha</name>
    <dbReference type="NCBI Taxonomy" id="45954"/>
    <lineage>
        <taxon>Eukaryota</taxon>
        <taxon>Metazoa</taxon>
        <taxon>Spiralia</taxon>
        <taxon>Lophotrochozoa</taxon>
        <taxon>Mollusca</taxon>
        <taxon>Bivalvia</taxon>
        <taxon>Autobranchia</taxon>
        <taxon>Heteroconchia</taxon>
        <taxon>Euheterodonta</taxon>
        <taxon>Imparidentia</taxon>
        <taxon>Neoheterodontei</taxon>
        <taxon>Myida</taxon>
        <taxon>Dreissenoidea</taxon>
        <taxon>Dreissenidae</taxon>
        <taxon>Dreissena</taxon>
    </lineage>
</organism>
<gene>
    <name evidence="1" type="ORF">DPMN_153377</name>
</gene>
<name>A0A9D4J9C0_DREPO</name>